<dbReference type="Proteomes" id="UP001432027">
    <property type="component" value="Unassembled WGS sequence"/>
</dbReference>
<feature type="transmembrane region" description="Helical" evidence="1">
    <location>
        <begin position="82"/>
        <end position="103"/>
    </location>
</feature>
<keyword evidence="1" id="KW-0812">Transmembrane</keyword>
<sequence>YWNDVARLTKCDGITMKYYEFLGSGQLYDETLFNGDIMNGQLFSSIEPLYFLENDPRNYTYTMPAAYYKMMFLEKNPLGETAQVASISFFIVFPLDVLILFILSCKLIDFLDWSITKCRARKLDGVPGPIEVILNFSDFCRFALFSFSIVFLVQQWQGYFNGNNLLPIMVEGTSFPSMVAQFHDHKRQLVVDSFDSIFGDEDSSIIFAGNSSFIYGSSVKERFELTCDD</sequence>
<accession>A0AAV5SI63</accession>
<gene>
    <name evidence="2" type="ORF">PENTCL1PPCAC_3279</name>
</gene>
<feature type="non-terminal residue" evidence="2">
    <location>
        <position position="229"/>
    </location>
</feature>
<comment type="caution">
    <text evidence="2">The sequence shown here is derived from an EMBL/GenBank/DDBJ whole genome shotgun (WGS) entry which is preliminary data.</text>
</comment>
<evidence type="ECO:0008006" key="4">
    <source>
        <dbReference type="Google" id="ProtNLM"/>
    </source>
</evidence>
<keyword evidence="1" id="KW-1133">Transmembrane helix</keyword>
<evidence type="ECO:0000313" key="2">
    <source>
        <dbReference type="EMBL" id="GMS81104.1"/>
    </source>
</evidence>
<dbReference type="EMBL" id="BTSX01000001">
    <property type="protein sequence ID" value="GMS81104.1"/>
    <property type="molecule type" value="Genomic_DNA"/>
</dbReference>
<dbReference type="AlphaFoldDB" id="A0AAV5SI63"/>
<reference evidence="2" key="1">
    <citation type="submission" date="2023-10" db="EMBL/GenBank/DDBJ databases">
        <title>Genome assembly of Pristionchus species.</title>
        <authorList>
            <person name="Yoshida K."/>
            <person name="Sommer R.J."/>
        </authorList>
    </citation>
    <scope>NUCLEOTIDE SEQUENCE</scope>
    <source>
        <strain evidence="2">RS0144</strain>
    </source>
</reference>
<evidence type="ECO:0000256" key="1">
    <source>
        <dbReference type="SAM" id="Phobius"/>
    </source>
</evidence>
<proteinExistence type="predicted"/>
<protein>
    <recommendedName>
        <fullName evidence="4">G protein-coupled receptor</fullName>
    </recommendedName>
</protein>
<organism evidence="2 3">
    <name type="scientific">Pristionchus entomophagus</name>
    <dbReference type="NCBI Taxonomy" id="358040"/>
    <lineage>
        <taxon>Eukaryota</taxon>
        <taxon>Metazoa</taxon>
        <taxon>Ecdysozoa</taxon>
        <taxon>Nematoda</taxon>
        <taxon>Chromadorea</taxon>
        <taxon>Rhabditida</taxon>
        <taxon>Rhabditina</taxon>
        <taxon>Diplogasteromorpha</taxon>
        <taxon>Diplogasteroidea</taxon>
        <taxon>Neodiplogasteridae</taxon>
        <taxon>Pristionchus</taxon>
    </lineage>
</organism>
<name>A0AAV5SI63_9BILA</name>
<evidence type="ECO:0000313" key="3">
    <source>
        <dbReference type="Proteomes" id="UP001432027"/>
    </source>
</evidence>
<feature type="non-terminal residue" evidence="2">
    <location>
        <position position="1"/>
    </location>
</feature>
<keyword evidence="1" id="KW-0472">Membrane</keyword>
<keyword evidence="3" id="KW-1185">Reference proteome</keyword>